<dbReference type="Gene3D" id="3.40.50.300">
    <property type="entry name" value="P-loop containing nucleotide triphosphate hydrolases"/>
    <property type="match status" value="1"/>
</dbReference>
<evidence type="ECO:0000313" key="2">
    <source>
        <dbReference type="EMBL" id="CAK9261202.1"/>
    </source>
</evidence>
<dbReference type="InterPro" id="IPR027417">
    <property type="entry name" value="P-loop_NTPase"/>
</dbReference>
<evidence type="ECO:0000313" key="3">
    <source>
        <dbReference type="Proteomes" id="UP001497444"/>
    </source>
</evidence>
<evidence type="ECO:0000259" key="1">
    <source>
        <dbReference type="Pfam" id="PF01764"/>
    </source>
</evidence>
<organism evidence="2 3">
    <name type="scientific">Sphagnum jensenii</name>
    <dbReference type="NCBI Taxonomy" id="128206"/>
    <lineage>
        <taxon>Eukaryota</taxon>
        <taxon>Viridiplantae</taxon>
        <taxon>Streptophyta</taxon>
        <taxon>Embryophyta</taxon>
        <taxon>Bryophyta</taxon>
        <taxon>Sphagnophytina</taxon>
        <taxon>Sphagnopsida</taxon>
        <taxon>Sphagnales</taxon>
        <taxon>Sphagnaceae</taxon>
        <taxon>Sphagnum</taxon>
    </lineage>
</organism>
<feature type="domain" description="Fungal lipase-type" evidence="1">
    <location>
        <begin position="78"/>
        <end position="223"/>
    </location>
</feature>
<dbReference type="InterPro" id="IPR029058">
    <property type="entry name" value="AB_hydrolase_fold"/>
</dbReference>
<dbReference type="InterPro" id="IPR002921">
    <property type="entry name" value="Fungal_lipase-type"/>
</dbReference>
<dbReference type="SUPFAM" id="SSF53474">
    <property type="entry name" value="alpha/beta-Hydrolases"/>
    <property type="match status" value="1"/>
</dbReference>
<keyword evidence="3" id="KW-1185">Reference proteome</keyword>
<dbReference type="Gene3D" id="3.40.50.1820">
    <property type="entry name" value="alpha/beta hydrolase"/>
    <property type="match status" value="1"/>
</dbReference>
<dbReference type="CDD" id="cd00882">
    <property type="entry name" value="Ras_like_GTPase"/>
    <property type="match status" value="1"/>
</dbReference>
<name>A0ABP0W341_9BRYO</name>
<gene>
    <name evidence="2" type="ORF">CSSPJE1EN1_LOCUS6680</name>
</gene>
<dbReference type="EMBL" id="OZ020108">
    <property type="protein sequence ID" value="CAK9261202.1"/>
    <property type="molecule type" value="Genomic_DNA"/>
</dbReference>
<dbReference type="PANTHER" id="PTHR45856:SF11">
    <property type="entry name" value="FUNGAL LIPASE-LIKE DOMAIN-CONTAINING PROTEIN"/>
    <property type="match status" value="1"/>
</dbReference>
<accession>A0ABP0W341</accession>
<dbReference type="Proteomes" id="UP001497444">
    <property type="component" value="Chromosome 13"/>
</dbReference>
<dbReference type="SUPFAM" id="SSF52540">
    <property type="entry name" value="P-loop containing nucleoside triphosphate hydrolases"/>
    <property type="match status" value="1"/>
</dbReference>
<sequence length="958" mass="108682">MQNPCAPKIPLVPNTHYTLRTDDISRALVCATAVYEKDATHFFAQSQRGIQFEKVHMSLDLTDPPQRFIVAYSRDAIFIAFRGTETFADMSCDLEIDVLARFQGRFHRGFFKRSKVFYVGQSPQLLMFELLRSDPQRRVILCGHSMGGAVSHMVLLRFLLENNMFNVLPTAYHTEYPDSLISIAFGAPHVCDGETAKIINDNDNFNWRFVNFVNQTDPVPRLLHQLRSTAAEALGALGRKFFKEVDMTLKKVGGLVGDCNDDYPDDGIVGGLRELSTRVFVPNAGSTIAKLTKSWHSLIKRVKYRAKYDERDPYFSPIGRYVFLEQLDRPVVCWLDGSREEMAELLKSVQLDSEDLAHHPIRSYNAALVKAGLIEGTSLGNLQLNPSTNVVVTTPEPEVTYARFRALDTGGHYIIIKGKNLLFLRERVILSGVACETLMQRENELWVSNPYHIEASQATAFKTMHELIIRTTFGQTCYHIAEDFVEEPSTTVALKLFPKIVQTRVLMAQPPLRILPSSDDNDCLDNLIRCAFEPKTKLSTHLQELAHATNSSIDSISKHIADANHLVKRVMEFMHSSLLIEYKATNLVEQGKIIGANAEQAVEWISLLAALCGVPMVKTVVDIAKISIGVVILVLRICVGLSPYRLLVESYDDILDLATKEASLWEKKDNTMQPMSMMKELDLQTMSKEEKLEMQVERSDNKFKQMIQEAHSSDPAKKLHQLKSQEFQGATFESMMRFLRRIKIVVETRPTYRKEVAGKCMVGILGAEDAGKSTFVKKALQKAVQLNHRPPHATVPETGVGHGCHTTTVKSYKFKESLWLVDFPGGNGTEDYADQWHYFTALPSFAILLLDFKDDIKREQVMMYKGLKDNLKTKILVAFNKVDERYTPRNEALYSKEYFCSQKVKTARELQCEEDDIYYLCLDPDLDPIERFHQLKRAGVLDFDEFLKVVLAQTNIVL</sequence>
<dbReference type="PANTHER" id="PTHR45856">
    <property type="entry name" value="ALPHA/BETA-HYDROLASES SUPERFAMILY PROTEIN"/>
    <property type="match status" value="1"/>
</dbReference>
<dbReference type="Pfam" id="PF01764">
    <property type="entry name" value="Lipase_3"/>
    <property type="match status" value="1"/>
</dbReference>
<proteinExistence type="predicted"/>
<dbReference type="CDD" id="cd00519">
    <property type="entry name" value="Lipase_3"/>
    <property type="match status" value="1"/>
</dbReference>
<reference evidence="2" key="1">
    <citation type="submission" date="2024-02" db="EMBL/GenBank/DDBJ databases">
        <authorList>
            <consortium name="ELIXIR-Norway"/>
            <consortium name="Elixir Norway"/>
        </authorList>
    </citation>
    <scope>NUCLEOTIDE SEQUENCE</scope>
</reference>
<protein>
    <recommendedName>
        <fullName evidence="1">Fungal lipase-type domain-containing protein</fullName>
    </recommendedName>
</protein>
<dbReference type="InterPro" id="IPR051218">
    <property type="entry name" value="Sec_MonoDiacylglyc_Lipase"/>
</dbReference>